<name>A0A0Q0FZ59_PSESX</name>
<protein>
    <submittedName>
        <fullName evidence="1">Uncharacterized protein</fullName>
    </submittedName>
</protein>
<dbReference type="EMBL" id="RBTL01000283">
    <property type="protein sequence ID" value="RMT61048.1"/>
    <property type="molecule type" value="Genomic_DNA"/>
</dbReference>
<organism evidence="1 2">
    <name type="scientific">Pseudomonas syringae pv. theae</name>
    <dbReference type="NCBI Taxonomy" id="103985"/>
    <lineage>
        <taxon>Bacteria</taxon>
        <taxon>Pseudomonadati</taxon>
        <taxon>Pseudomonadota</taxon>
        <taxon>Gammaproteobacteria</taxon>
        <taxon>Pseudomonadales</taxon>
        <taxon>Pseudomonadaceae</taxon>
        <taxon>Pseudomonas</taxon>
        <taxon>Pseudomonas syringae</taxon>
    </lineage>
</organism>
<sequence>MYLRTKRIKRSVGDQGHSAMPALSAAFDHPDDAARYAHERIGNRRDRE</sequence>
<evidence type="ECO:0000313" key="2">
    <source>
        <dbReference type="Proteomes" id="UP000282636"/>
    </source>
</evidence>
<accession>A0A0Q0FZ59</accession>
<comment type="caution">
    <text evidence="1">The sequence shown here is derived from an EMBL/GenBank/DDBJ whole genome shotgun (WGS) entry which is preliminary data.</text>
</comment>
<dbReference type="Proteomes" id="UP000282636">
    <property type="component" value="Unassembled WGS sequence"/>
</dbReference>
<proteinExistence type="predicted"/>
<dbReference type="AlphaFoldDB" id="A0A0Q0FZ59"/>
<gene>
    <name evidence="1" type="ORF">ALP44_05015</name>
</gene>
<reference evidence="1 2" key="1">
    <citation type="submission" date="2018-08" db="EMBL/GenBank/DDBJ databases">
        <title>Recombination of ecologically and evolutionarily significant loci maintains genetic cohesion in the Pseudomonas syringae species complex.</title>
        <authorList>
            <person name="Dillon M."/>
            <person name="Thakur S."/>
            <person name="Almeida R.N.D."/>
            <person name="Weir B.S."/>
            <person name="Guttman D.S."/>
        </authorList>
    </citation>
    <scope>NUCLEOTIDE SEQUENCE [LARGE SCALE GENOMIC DNA]</scope>
    <source>
        <strain evidence="1 2">ICMP 3934</strain>
    </source>
</reference>
<evidence type="ECO:0000313" key="1">
    <source>
        <dbReference type="EMBL" id="RMT61048.1"/>
    </source>
</evidence>